<evidence type="ECO:0000313" key="3">
    <source>
        <dbReference type="Proteomes" id="UP001066276"/>
    </source>
</evidence>
<dbReference type="EMBL" id="JANPWB010000012">
    <property type="protein sequence ID" value="KAJ1112287.1"/>
    <property type="molecule type" value="Genomic_DNA"/>
</dbReference>
<feature type="compositionally biased region" description="Basic and acidic residues" evidence="1">
    <location>
        <begin position="47"/>
        <end position="63"/>
    </location>
</feature>
<protein>
    <submittedName>
        <fullName evidence="2">Uncharacterized protein</fullName>
    </submittedName>
</protein>
<proteinExistence type="predicted"/>
<evidence type="ECO:0000313" key="2">
    <source>
        <dbReference type="EMBL" id="KAJ1112287.1"/>
    </source>
</evidence>
<dbReference type="AlphaFoldDB" id="A0AAV7N8A0"/>
<gene>
    <name evidence="2" type="ORF">NDU88_000555</name>
</gene>
<dbReference type="Proteomes" id="UP001066276">
    <property type="component" value="Chromosome 8"/>
</dbReference>
<organism evidence="2 3">
    <name type="scientific">Pleurodeles waltl</name>
    <name type="common">Iberian ribbed newt</name>
    <dbReference type="NCBI Taxonomy" id="8319"/>
    <lineage>
        <taxon>Eukaryota</taxon>
        <taxon>Metazoa</taxon>
        <taxon>Chordata</taxon>
        <taxon>Craniata</taxon>
        <taxon>Vertebrata</taxon>
        <taxon>Euteleostomi</taxon>
        <taxon>Amphibia</taxon>
        <taxon>Batrachia</taxon>
        <taxon>Caudata</taxon>
        <taxon>Salamandroidea</taxon>
        <taxon>Salamandridae</taxon>
        <taxon>Pleurodelinae</taxon>
        <taxon>Pleurodeles</taxon>
    </lineage>
</organism>
<reference evidence="2" key="1">
    <citation type="journal article" date="2022" name="bioRxiv">
        <title>Sequencing and chromosome-scale assembly of the giantPleurodeles waltlgenome.</title>
        <authorList>
            <person name="Brown T."/>
            <person name="Elewa A."/>
            <person name="Iarovenko S."/>
            <person name="Subramanian E."/>
            <person name="Araus A.J."/>
            <person name="Petzold A."/>
            <person name="Susuki M."/>
            <person name="Suzuki K.-i.T."/>
            <person name="Hayashi T."/>
            <person name="Toyoda A."/>
            <person name="Oliveira C."/>
            <person name="Osipova E."/>
            <person name="Leigh N.D."/>
            <person name="Simon A."/>
            <person name="Yun M.H."/>
        </authorList>
    </citation>
    <scope>NUCLEOTIDE SEQUENCE</scope>
    <source>
        <strain evidence="2">20211129_DDA</strain>
        <tissue evidence="2">Liver</tissue>
    </source>
</reference>
<accession>A0AAV7N8A0</accession>
<name>A0AAV7N8A0_PLEWA</name>
<keyword evidence="3" id="KW-1185">Reference proteome</keyword>
<comment type="caution">
    <text evidence="2">The sequence shown here is derived from an EMBL/GenBank/DDBJ whole genome shotgun (WGS) entry which is preliminary data.</text>
</comment>
<evidence type="ECO:0000256" key="1">
    <source>
        <dbReference type="SAM" id="MobiDB-lite"/>
    </source>
</evidence>
<feature type="region of interest" description="Disordered" evidence="1">
    <location>
        <begin position="1"/>
        <end position="81"/>
    </location>
</feature>
<sequence length="81" mass="9580">MAMGGRQKKEKTEGRNGQNTRRRNRQETERQWCAEEDCGMKTKTRKLKEMGNRKKTESRRIQSTEEGEDAQKPSTFYEEHG</sequence>